<protein>
    <submittedName>
        <fullName evidence="6">Glycoside hydrolase superfamily</fullName>
    </submittedName>
</protein>
<sequence>MTVAILFVSALAALAHGVSAAPSITVDVSQTFQTIRGIGYSEAFQRAQWVYNTMSDELQQELFDLLHDPVTGAGMSILRLGIGSSANNSGDHMNSIEPISPGLPEDVASYVWDRNDSSQIWWAKEVQKRGVNLFYGNSWGADAYMKDNNSTDNGGYLCGVNGTDCETGDWRQQYANKLVQWVKYYADEGINITHLGPLNEPDIAVTYASMQADGYQTTDMLAVLKPAMEEGGLDDVQLMCCDWAGWENGREILAQMQEAGGEALTDVISSHGYGQPLGDPFDTDKEVWQTEWAELSSYFDQPWYSVEGDPRGTYGGGEGLTWANRLLQGFTVANVSAFINWMGAQPSNAATPLIRTINDTNIVSKRFYAYAAFGRYARPGSDRVYANSTVANVTVSAFSSADGFDAGGNLALQIINNADETSTSPVAVTSIDEIYAATAYLVNNDFDLAENTSLVEYEGTSLTVTIPPRSLLVVAINTTDMIGSASAAKRDDSDSAAHLSHIREAINGSLGFIEYKEWFASPPYIIPFVAILSGFFA</sequence>
<keyword evidence="3 6" id="KW-0378">Hydrolase</keyword>
<comment type="caution">
    <text evidence="6">The sequence shown here is derived from an EMBL/GenBank/DDBJ whole genome shotgun (WGS) entry which is preliminary data.</text>
</comment>
<keyword evidence="7" id="KW-1185">Reference proteome</keyword>
<name>A0ABR2URP1_9PEZI</name>
<dbReference type="PANTHER" id="PTHR11069:SF23">
    <property type="entry name" value="LYSOSOMAL ACID GLUCOSYLCERAMIDASE"/>
    <property type="match status" value="1"/>
</dbReference>
<evidence type="ECO:0000313" key="6">
    <source>
        <dbReference type="EMBL" id="KAK9417335.1"/>
    </source>
</evidence>
<comment type="similarity">
    <text evidence="1">Belongs to the glycosyl hydrolase 30 family.</text>
</comment>
<gene>
    <name evidence="6" type="ORF">SUNI508_08915</name>
</gene>
<feature type="domain" description="Endo-beta-1,6-galactanase-like" evidence="5">
    <location>
        <begin position="23"/>
        <end position="220"/>
    </location>
</feature>
<dbReference type="InterPro" id="IPR013780">
    <property type="entry name" value="Glyco_hydro_b"/>
</dbReference>
<reference evidence="6 7" key="1">
    <citation type="journal article" date="2024" name="J. Plant Pathol.">
        <title>Sequence and assembly of the genome of Seiridium unicorne, isolate CBS 538.82, causal agent of cypress canker disease.</title>
        <authorList>
            <person name="Scali E."/>
            <person name="Rocca G.D."/>
            <person name="Danti R."/>
            <person name="Garbelotto M."/>
            <person name="Barberini S."/>
            <person name="Baroncelli R."/>
            <person name="Emiliani G."/>
        </authorList>
    </citation>
    <scope>NUCLEOTIDE SEQUENCE [LARGE SCALE GENOMIC DNA]</scope>
    <source>
        <strain evidence="6 7">BM-138-508</strain>
    </source>
</reference>
<proteinExistence type="inferred from homology"/>
<evidence type="ECO:0000256" key="1">
    <source>
        <dbReference type="ARBA" id="ARBA00005382"/>
    </source>
</evidence>
<evidence type="ECO:0000256" key="3">
    <source>
        <dbReference type="ARBA" id="ARBA00022801"/>
    </source>
</evidence>
<evidence type="ECO:0000313" key="7">
    <source>
        <dbReference type="Proteomes" id="UP001408356"/>
    </source>
</evidence>
<organism evidence="6 7">
    <name type="scientific">Seiridium unicorne</name>
    <dbReference type="NCBI Taxonomy" id="138068"/>
    <lineage>
        <taxon>Eukaryota</taxon>
        <taxon>Fungi</taxon>
        <taxon>Dikarya</taxon>
        <taxon>Ascomycota</taxon>
        <taxon>Pezizomycotina</taxon>
        <taxon>Sordariomycetes</taxon>
        <taxon>Xylariomycetidae</taxon>
        <taxon>Amphisphaeriales</taxon>
        <taxon>Sporocadaceae</taxon>
        <taxon>Seiridium</taxon>
    </lineage>
</organism>
<feature type="chain" id="PRO_5046932408" evidence="4">
    <location>
        <begin position="21"/>
        <end position="537"/>
    </location>
</feature>
<evidence type="ECO:0000256" key="2">
    <source>
        <dbReference type="ARBA" id="ARBA00022729"/>
    </source>
</evidence>
<dbReference type="Gene3D" id="2.60.40.1180">
    <property type="entry name" value="Golgi alpha-mannosidase II"/>
    <property type="match status" value="1"/>
</dbReference>
<evidence type="ECO:0000256" key="4">
    <source>
        <dbReference type="SAM" id="SignalP"/>
    </source>
</evidence>
<dbReference type="InterPro" id="IPR039514">
    <property type="entry name" value="6GAL-like"/>
</dbReference>
<dbReference type="EMBL" id="JARVKF010000399">
    <property type="protein sequence ID" value="KAK9417335.1"/>
    <property type="molecule type" value="Genomic_DNA"/>
</dbReference>
<dbReference type="Pfam" id="PF14587">
    <property type="entry name" value="Glyco_hydr_30_2"/>
    <property type="match status" value="1"/>
</dbReference>
<dbReference type="GO" id="GO:0016787">
    <property type="term" value="F:hydrolase activity"/>
    <property type="evidence" value="ECO:0007669"/>
    <property type="project" value="UniProtKB-KW"/>
</dbReference>
<dbReference type="PANTHER" id="PTHR11069">
    <property type="entry name" value="GLUCOSYLCERAMIDASE"/>
    <property type="match status" value="1"/>
</dbReference>
<keyword evidence="2 4" id="KW-0732">Signal</keyword>
<accession>A0ABR2URP1</accession>
<feature type="signal peptide" evidence="4">
    <location>
        <begin position="1"/>
        <end position="20"/>
    </location>
</feature>
<dbReference type="InterPro" id="IPR017853">
    <property type="entry name" value="GH"/>
</dbReference>
<dbReference type="Proteomes" id="UP001408356">
    <property type="component" value="Unassembled WGS sequence"/>
</dbReference>
<evidence type="ECO:0000259" key="5">
    <source>
        <dbReference type="Pfam" id="PF14587"/>
    </source>
</evidence>
<dbReference type="InterPro" id="IPR001139">
    <property type="entry name" value="Glyco_hydro_30"/>
</dbReference>
<dbReference type="Gene3D" id="3.20.20.80">
    <property type="entry name" value="Glycosidases"/>
    <property type="match status" value="1"/>
</dbReference>
<dbReference type="SUPFAM" id="SSF51445">
    <property type="entry name" value="(Trans)glycosidases"/>
    <property type="match status" value="1"/>
</dbReference>